<keyword evidence="2" id="KW-1185">Reference proteome</keyword>
<protein>
    <submittedName>
        <fullName evidence="1">Uncharacterized protein</fullName>
    </submittedName>
</protein>
<dbReference type="Proteomes" id="UP001431186">
    <property type="component" value="Chromosome"/>
</dbReference>
<evidence type="ECO:0000313" key="2">
    <source>
        <dbReference type="Proteomes" id="UP001431186"/>
    </source>
</evidence>
<dbReference type="AlphaFoldDB" id="A0AAU9CY09"/>
<accession>A0AAU9CY09</accession>
<name>A0AAU9CY09_9ACTN</name>
<evidence type="ECO:0000313" key="1">
    <source>
        <dbReference type="EMBL" id="BDC91378.1"/>
    </source>
</evidence>
<reference evidence="1" key="1">
    <citation type="submission" date="2021-11" db="EMBL/GenBank/DDBJ databases">
        <title>Complete genome sequence of Atopobiaceae bacterium TOC12.</title>
        <authorList>
            <person name="Morinaga K."/>
            <person name="Kusada H."/>
            <person name="Tamaki H."/>
        </authorList>
    </citation>
    <scope>NUCLEOTIDE SEQUENCE</scope>
    <source>
        <strain evidence="1">TOC12</strain>
    </source>
</reference>
<organism evidence="1 2">
    <name type="scientific">Leptogranulimonas caecicola</name>
    <dbReference type="NCBI Taxonomy" id="2894156"/>
    <lineage>
        <taxon>Bacteria</taxon>
        <taxon>Bacillati</taxon>
        <taxon>Actinomycetota</taxon>
        <taxon>Coriobacteriia</taxon>
        <taxon>Coriobacteriales</taxon>
        <taxon>Kribbibacteriaceae</taxon>
        <taxon>Leptogranulimonas</taxon>
    </lineage>
</organism>
<sequence length="68" mass="7637">MAIPGEAWRWICARSWEDVEGDLHCGRDGSPIPPRDEILRAQHCGCFLSLADKEEKKDAKDPETQPSS</sequence>
<dbReference type="EMBL" id="AP025285">
    <property type="protein sequence ID" value="BDC91378.1"/>
    <property type="molecule type" value="Genomic_DNA"/>
</dbReference>
<proteinExistence type="predicted"/>
<gene>
    <name evidence="1" type="ORF">ATTO_12500</name>
</gene>
<dbReference type="KEGG" id="lcal:ATTO_12500"/>